<proteinExistence type="predicted"/>
<dbReference type="STRING" id="553219.CAMSH0001_0938"/>
<reference evidence="1 2" key="1">
    <citation type="submission" date="2009-07" db="EMBL/GenBank/DDBJ databases">
        <authorList>
            <person name="Madupu R."/>
            <person name="Sebastian Y."/>
            <person name="Durkin A.S."/>
            <person name="Torralba M."/>
            <person name="Methe B."/>
            <person name="Sutton G.G."/>
            <person name="Strausberg R.L."/>
            <person name="Nelson K.E."/>
        </authorList>
    </citation>
    <scope>NUCLEOTIDE SEQUENCE [LARGE SCALE GENOMIC DNA]</scope>
    <source>
        <strain evidence="1 2">RM3277</strain>
    </source>
</reference>
<name>C6RGV0_9BACT</name>
<evidence type="ECO:0000313" key="1">
    <source>
        <dbReference type="EMBL" id="EET79435.1"/>
    </source>
</evidence>
<dbReference type="AlphaFoldDB" id="C6RGV0"/>
<accession>C6RGV0</accession>
<protein>
    <submittedName>
        <fullName evidence="1">Uncharacterized protein</fullName>
    </submittedName>
</protein>
<dbReference type="EMBL" id="ACVQ01000021">
    <property type="protein sequence ID" value="EET79435.1"/>
    <property type="molecule type" value="Genomic_DNA"/>
</dbReference>
<evidence type="ECO:0000313" key="2">
    <source>
        <dbReference type="Proteomes" id="UP000003107"/>
    </source>
</evidence>
<dbReference type="Proteomes" id="UP000003107">
    <property type="component" value="Unassembled WGS sequence"/>
</dbReference>
<organism evidence="1 2">
    <name type="scientific">Campylobacter showae RM3277</name>
    <dbReference type="NCBI Taxonomy" id="553219"/>
    <lineage>
        <taxon>Bacteria</taxon>
        <taxon>Pseudomonadati</taxon>
        <taxon>Campylobacterota</taxon>
        <taxon>Epsilonproteobacteria</taxon>
        <taxon>Campylobacterales</taxon>
        <taxon>Campylobacteraceae</taxon>
        <taxon>Campylobacter</taxon>
    </lineage>
</organism>
<gene>
    <name evidence="1" type="ORF">CAMSH0001_0938</name>
</gene>
<sequence length="213" mass="25401">MEICEASFDGMKFLNAAFYTREVIECSRPTLINFFENYYFIDDSNYVENKALVVMTEYFKDFDGDIIEYSKKLKREKELMGKKGFFADTIRNTIAMKNYYEDDLEELSKNLFFYILTKTNDILYDTNKDYKKFVDSILNLQEYGICTEIDKMYLSRTYNKYKKLVNKNLSQINSFRNMKLDTKISRNTFLVSIDEGIKHTLDSYEKFNPIIAF</sequence>
<comment type="caution">
    <text evidence="1">The sequence shown here is derived from an EMBL/GenBank/DDBJ whole genome shotgun (WGS) entry which is preliminary data.</text>
</comment>
<keyword evidence="2" id="KW-1185">Reference proteome</keyword>